<evidence type="ECO:0000313" key="9">
    <source>
        <dbReference type="EMBL" id="SHH35751.1"/>
    </source>
</evidence>
<comment type="subunit">
    <text evidence="2">Homodimer.</text>
</comment>
<dbReference type="STRING" id="573501.SAMN04487999_0003"/>
<dbReference type="RefSeq" id="WP_072979071.1">
    <property type="nucleotide sequence ID" value="NZ_FQXT01000001.1"/>
</dbReference>
<dbReference type="EMBL" id="FQXT01000001">
    <property type="protein sequence ID" value="SHH35751.1"/>
    <property type="molecule type" value="Genomic_DNA"/>
</dbReference>
<dbReference type="PROSITE" id="PS50977">
    <property type="entry name" value="HTH_TETR_2"/>
    <property type="match status" value="1"/>
</dbReference>
<dbReference type="InterPro" id="IPR041646">
    <property type="entry name" value="IcaR_C"/>
</dbReference>
<evidence type="ECO:0000256" key="1">
    <source>
        <dbReference type="ARBA" id="ARBA00002291"/>
    </source>
</evidence>
<evidence type="ECO:0000256" key="3">
    <source>
        <dbReference type="ARBA" id="ARBA00014341"/>
    </source>
</evidence>
<dbReference type="Pfam" id="PF00440">
    <property type="entry name" value="TetR_N"/>
    <property type="match status" value="1"/>
</dbReference>
<comment type="function">
    <text evidence="1">Represses transcription of the icaADBC operon necessary for biofilm production.</text>
</comment>
<dbReference type="SUPFAM" id="SSF46689">
    <property type="entry name" value="Homeodomain-like"/>
    <property type="match status" value="1"/>
</dbReference>
<organism evidence="9 10">
    <name type="scientific">Leeuwenhoekiella palythoae</name>
    <dbReference type="NCBI Taxonomy" id="573501"/>
    <lineage>
        <taxon>Bacteria</taxon>
        <taxon>Pseudomonadati</taxon>
        <taxon>Bacteroidota</taxon>
        <taxon>Flavobacteriia</taxon>
        <taxon>Flavobacteriales</taxon>
        <taxon>Flavobacteriaceae</taxon>
        <taxon>Leeuwenhoekiella</taxon>
    </lineage>
</organism>
<evidence type="ECO:0000313" key="10">
    <source>
        <dbReference type="Proteomes" id="UP000184240"/>
    </source>
</evidence>
<proteinExistence type="predicted"/>
<dbReference type="OrthoDB" id="7618612at2"/>
<dbReference type="EMBL" id="QOVN01000004">
    <property type="protein sequence ID" value="RXG29010.1"/>
    <property type="molecule type" value="Genomic_DNA"/>
</dbReference>
<evidence type="ECO:0000256" key="4">
    <source>
        <dbReference type="ARBA" id="ARBA00023125"/>
    </source>
</evidence>
<feature type="DNA-binding region" description="H-T-H motif" evidence="6">
    <location>
        <begin position="31"/>
        <end position="50"/>
    </location>
</feature>
<gene>
    <name evidence="8" type="ORF">DSM01_2473</name>
    <name evidence="9" type="ORF">SAMN04487999_0003</name>
</gene>
<reference evidence="8 11" key="3">
    <citation type="submission" date="2018-07" db="EMBL/GenBank/DDBJ databases">
        <title>Leeuwenhoekiella genomics.</title>
        <authorList>
            <person name="Tahon G."/>
            <person name="Willems A."/>
        </authorList>
    </citation>
    <scope>NUCLEOTIDE SEQUENCE [LARGE SCALE GENOMIC DNA]</scope>
    <source>
        <strain evidence="8 11">LMG 24856</strain>
    </source>
</reference>
<dbReference type="InterPro" id="IPR001647">
    <property type="entry name" value="HTH_TetR"/>
</dbReference>
<evidence type="ECO:0000259" key="7">
    <source>
        <dbReference type="PROSITE" id="PS50977"/>
    </source>
</evidence>
<name>A0A1M5SBB6_9FLAO</name>
<sequence length="200" mass="23558">MGRKNISEQRRKEIIIAFYEVSRQLGLENASIAKLAQHMDISKGLVLHYFENREELLIGLNEYILEQHLNVMISEDIGVMNTKEHLVLFIENLFTRAWNSYFDDGVFYSCYALIYRVPEFKNSFKSYLLELHQVLYQRLLEAKSNSVINNTNLKEVTEVIFALIDGAYYYLGMFEESEARYKKQVAIYTKYSLELLNFTT</sequence>
<reference evidence="10" key="2">
    <citation type="submission" date="2016-11" db="EMBL/GenBank/DDBJ databases">
        <authorList>
            <person name="Varghese N."/>
            <person name="Submissions S."/>
        </authorList>
    </citation>
    <scope>NUCLEOTIDE SEQUENCE [LARGE SCALE GENOMIC DNA]</scope>
    <source>
        <strain evidence="10">DSM 19859</strain>
    </source>
</reference>
<dbReference type="Gene3D" id="1.10.357.10">
    <property type="entry name" value="Tetracycline Repressor, domain 2"/>
    <property type="match status" value="1"/>
</dbReference>
<dbReference type="InterPro" id="IPR009057">
    <property type="entry name" value="Homeodomain-like_sf"/>
</dbReference>
<dbReference type="AlphaFoldDB" id="A0A1M5SBB6"/>
<keyword evidence="4 6" id="KW-0238">DNA-binding</keyword>
<reference evidence="9" key="1">
    <citation type="submission" date="2016-11" db="EMBL/GenBank/DDBJ databases">
        <authorList>
            <person name="Jaros S."/>
            <person name="Januszkiewicz K."/>
            <person name="Wedrychowicz H."/>
        </authorList>
    </citation>
    <scope>NUCLEOTIDE SEQUENCE [LARGE SCALE GENOMIC DNA]</scope>
    <source>
        <strain evidence="9">DSM 19859</strain>
    </source>
</reference>
<keyword evidence="11" id="KW-1185">Reference proteome</keyword>
<feature type="domain" description="HTH tetR-type" evidence="7">
    <location>
        <begin position="8"/>
        <end position="68"/>
    </location>
</feature>
<protein>
    <recommendedName>
        <fullName evidence="3">Biofilm operon icaADBC HTH-type negative transcriptional regulator IcaR</fullName>
    </recommendedName>
    <alternativeName>
        <fullName evidence="5">Intercellular adhesion protein R</fullName>
    </alternativeName>
</protein>
<dbReference type="Proteomes" id="UP000290037">
    <property type="component" value="Unassembled WGS sequence"/>
</dbReference>
<evidence type="ECO:0000256" key="2">
    <source>
        <dbReference type="ARBA" id="ARBA00011738"/>
    </source>
</evidence>
<evidence type="ECO:0000256" key="5">
    <source>
        <dbReference type="ARBA" id="ARBA00030200"/>
    </source>
</evidence>
<dbReference type="GO" id="GO:0003677">
    <property type="term" value="F:DNA binding"/>
    <property type="evidence" value="ECO:0007669"/>
    <property type="project" value="UniProtKB-UniRule"/>
</dbReference>
<accession>A0A1M5SBB6</accession>
<dbReference type="Pfam" id="PF18665">
    <property type="entry name" value="TetR_C_37"/>
    <property type="match status" value="1"/>
</dbReference>
<dbReference type="Proteomes" id="UP000184240">
    <property type="component" value="Unassembled WGS sequence"/>
</dbReference>
<evidence type="ECO:0000313" key="11">
    <source>
        <dbReference type="Proteomes" id="UP000290037"/>
    </source>
</evidence>
<evidence type="ECO:0000256" key="6">
    <source>
        <dbReference type="PROSITE-ProRule" id="PRU00335"/>
    </source>
</evidence>
<evidence type="ECO:0000313" key="8">
    <source>
        <dbReference type="EMBL" id="RXG29010.1"/>
    </source>
</evidence>